<accession>A0AAD6T3D7</accession>
<dbReference type="Proteomes" id="UP001218188">
    <property type="component" value="Unassembled WGS sequence"/>
</dbReference>
<evidence type="ECO:0000256" key="1">
    <source>
        <dbReference type="SAM" id="MobiDB-lite"/>
    </source>
</evidence>
<comment type="caution">
    <text evidence="3">The sequence shown here is derived from an EMBL/GenBank/DDBJ whole genome shotgun (WGS) entry which is preliminary data.</text>
</comment>
<evidence type="ECO:0000313" key="4">
    <source>
        <dbReference type="Proteomes" id="UP001218188"/>
    </source>
</evidence>
<feature type="chain" id="PRO_5042284357" description="Secreted protein" evidence="2">
    <location>
        <begin position="28"/>
        <end position="110"/>
    </location>
</feature>
<dbReference type="EMBL" id="JARJCM010000035">
    <property type="protein sequence ID" value="KAJ7037690.1"/>
    <property type="molecule type" value="Genomic_DNA"/>
</dbReference>
<sequence>MHVVGGMSSKSAAAVFVLLVFVEVQFRAPPPPPSATRPEPLVSDPSSPSSTRNTRTPNRPPFRNSSYLSTEVRLGFTEHRRAAKVGWIDSGGMSWLATLSRSKWWVRTES</sequence>
<feature type="signal peptide" evidence="2">
    <location>
        <begin position="1"/>
        <end position="27"/>
    </location>
</feature>
<evidence type="ECO:0000256" key="2">
    <source>
        <dbReference type="SAM" id="SignalP"/>
    </source>
</evidence>
<proteinExistence type="predicted"/>
<protein>
    <recommendedName>
        <fullName evidence="5">Secreted protein</fullName>
    </recommendedName>
</protein>
<evidence type="ECO:0000313" key="3">
    <source>
        <dbReference type="EMBL" id="KAJ7037690.1"/>
    </source>
</evidence>
<dbReference type="AlphaFoldDB" id="A0AAD6T3D7"/>
<feature type="compositionally biased region" description="Low complexity" evidence="1">
    <location>
        <begin position="36"/>
        <end position="65"/>
    </location>
</feature>
<keyword evidence="4" id="KW-1185">Reference proteome</keyword>
<organism evidence="3 4">
    <name type="scientific">Mycena alexandri</name>
    <dbReference type="NCBI Taxonomy" id="1745969"/>
    <lineage>
        <taxon>Eukaryota</taxon>
        <taxon>Fungi</taxon>
        <taxon>Dikarya</taxon>
        <taxon>Basidiomycota</taxon>
        <taxon>Agaricomycotina</taxon>
        <taxon>Agaricomycetes</taxon>
        <taxon>Agaricomycetidae</taxon>
        <taxon>Agaricales</taxon>
        <taxon>Marasmiineae</taxon>
        <taxon>Mycenaceae</taxon>
        <taxon>Mycena</taxon>
    </lineage>
</organism>
<evidence type="ECO:0008006" key="5">
    <source>
        <dbReference type="Google" id="ProtNLM"/>
    </source>
</evidence>
<keyword evidence="2" id="KW-0732">Signal</keyword>
<name>A0AAD6T3D7_9AGAR</name>
<feature type="region of interest" description="Disordered" evidence="1">
    <location>
        <begin position="29"/>
        <end position="65"/>
    </location>
</feature>
<reference evidence="3" key="1">
    <citation type="submission" date="2023-03" db="EMBL/GenBank/DDBJ databases">
        <title>Massive genome expansion in bonnet fungi (Mycena s.s.) driven by repeated elements and novel gene families across ecological guilds.</title>
        <authorList>
            <consortium name="Lawrence Berkeley National Laboratory"/>
            <person name="Harder C.B."/>
            <person name="Miyauchi S."/>
            <person name="Viragh M."/>
            <person name="Kuo A."/>
            <person name="Thoen E."/>
            <person name="Andreopoulos B."/>
            <person name="Lu D."/>
            <person name="Skrede I."/>
            <person name="Drula E."/>
            <person name="Henrissat B."/>
            <person name="Morin E."/>
            <person name="Kohler A."/>
            <person name="Barry K."/>
            <person name="LaButti K."/>
            <person name="Morin E."/>
            <person name="Salamov A."/>
            <person name="Lipzen A."/>
            <person name="Mereny Z."/>
            <person name="Hegedus B."/>
            <person name="Baldrian P."/>
            <person name="Stursova M."/>
            <person name="Weitz H."/>
            <person name="Taylor A."/>
            <person name="Grigoriev I.V."/>
            <person name="Nagy L.G."/>
            <person name="Martin F."/>
            <person name="Kauserud H."/>
        </authorList>
    </citation>
    <scope>NUCLEOTIDE SEQUENCE</scope>
    <source>
        <strain evidence="3">CBHHK200</strain>
    </source>
</reference>
<gene>
    <name evidence="3" type="ORF">C8F04DRAFT_1091229</name>
</gene>